<dbReference type="AlphaFoldDB" id="A0A8H4LPW7"/>
<feature type="region of interest" description="Disordered" evidence="1">
    <location>
        <begin position="69"/>
        <end position="112"/>
    </location>
</feature>
<feature type="compositionally biased region" description="Polar residues" evidence="1">
    <location>
        <begin position="1"/>
        <end position="33"/>
    </location>
</feature>
<dbReference type="Proteomes" id="UP000554235">
    <property type="component" value="Unassembled WGS sequence"/>
</dbReference>
<evidence type="ECO:0000313" key="2">
    <source>
        <dbReference type="EMBL" id="KAF4471631.1"/>
    </source>
</evidence>
<evidence type="ECO:0000256" key="1">
    <source>
        <dbReference type="SAM" id="MobiDB-lite"/>
    </source>
</evidence>
<feature type="region of interest" description="Disordered" evidence="1">
    <location>
        <begin position="1"/>
        <end position="56"/>
    </location>
</feature>
<reference evidence="2 3" key="1">
    <citation type="submission" date="2020-01" db="EMBL/GenBank/DDBJ databases">
        <title>Identification and distribution of gene clusters putatively required for synthesis of sphingolipid metabolism inhibitors in phylogenetically diverse species of the filamentous fungus Fusarium.</title>
        <authorList>
            <person name="Kim H.-S."/>
            <person name="Busman M."/>
            <person name="Brown D.W."/>
            <person name="Divon H."/>
            <person name="Uhlig S."/>
            <person name="Proctor R.H."/>
        </authorList>
    </citation>
    <scope>NUCLEOTIDE SEQUENCE [LARGE SCALE GENOMIC DNA]</scope>
    <source>
        <strain evidence="2 3">NRRL 20459</strain>
    </source>
</reference>
<accession>A0A8H4LPW7</accession>
<sequence length="112" mass="12289">MTSSWYHVSGTSVQGNEHTCSPQGSDSPDSKMQSADEGNHDAIASPGGDAAARHHHESRLWGWLCDNDRPWEGFVMPGDDPDTRPQITQQDKKEDNVEKDPEGPIPGSHKAR</sequence>
<keyword evidence="3" id="KW-1185">Reference proteome</keyword>
<evidence type="ECO:0000313" key="3">
    <source>
        <dbReference type="Proteomes" id="UP000554235"/>
    </source>
</evidence>
<proteinExistence type="predicted"/>
<organism evidence="2 3">
    <name type="scientific">Fusarium albosuccineum</name>
    <dbReference type="NCBI Taxonomy" id="1237068"/>
    <lineage>
        <taxon>Eukaryota</taxon>
        <taxon>Fungi</taxon>
        <taxon>Dikarya</taxon>
        <taxon>Ascomycota</taxon>
        <taxon>Pezizomycotina</taxon>
        <taxon>Sordariomycetes</taxon>
        <taxon>Hypocreomycetidae</taxon>
        <taxon>Hypocreales</taxon>
        <taxon>Nectriaceae</taxon>
        <taxon>Fusarium</taxon>
        <taxon>Fusarium decemcellulare species complex</taxon>
    </lineage>
</organism>
<dbReference type="EMBL" id="JAADYS010000180">
    <property type="protein sequence ID" value="KAF4471631.1"/>
    <property type="molecule type" value="Genomic_DNA"/>
</dbReference>
<name>A0A8H4LPW7_9HYPO</name>
<gene>
    <name evidence="2" type="ORF">FALBO_1448</name>
</gene>
<feature type="compositionally biased region" description="Basic and acidic residues" evidence="1">
    <location>
        <begin position="90"/>
        <end position="102"/>
    </location>
</feature>
<protein>
    <submittedName>
        <fullName evidence="2">Uncharacterized protein</fullName>
    </submittedName>
</protein>
<comment type="caution">
    <text evidence="2">The sequence shown here is derived from an EMBL/GenBank/DDBJ whole genome shotgun (WGS) entry which is preliminary data.</text>
</comment>